<comment type="function">
    <text evidence="2 10 12">Catalyzes the transfer of a dimethylallyl group onto the adenine at position 37 in tRNAs that read codons beginning with uridine, leading to the formation of N6-(dimethylallyl)adenosine (i(6)A).</text>
</comment>
<evidence type="ECO:0000256" key="13">
    <source>
        <dbReference type="RuleBase" id="RU003785"/>
    </source>
</evidence>
<comment type="cofactor">
    <cofactor evidence="1 10">
        <name>Mg(2+)</name>
        <dbReference type="ChEBI" id="CHEBI:18420"/>
    </cofactor>
</comment>
<dbReference type="GO" id="GO:0005524">
    <property type="term" value="F:ATP binding"/>
    <property type="evidence" value="ECO:0007669"/>
    <property type="project" value="UniProtKB-UniRule"/>
</dbReference>
<dbReference type="NCBIfam" id="TIGR00174">
    <property type="entry name" value="miaA"/>
    <property type="match status" value="1"/>
</dbReference>
<feature type="binding site" evidence="10">
    <location>
        <begin position="13"/>
        <end position="18"/>
    </location>
    <ligand>
        <name>substrate</name>
    </ligand>
</feature>
<organism evidence="14 15">
    <name type="scientific">Massiliimalia timonensis</name>
    <dbReference type="NCBI Taxonomy" id="1987501"/>
    <lineage>
        <taxon>Bacteria</taxon>
        <taxon>Bacillati</taxon>
        <taxon>Bacillota</taxon>
        <taxon>Clostridia</taxon>
        <taxon>Eubacteriales</taxon>
        <taxon>Oscillospiraceae</taxon>
        <taxon>Massiliimalia</taxon>
    </lineage>
</organism>
<dbReference type="SUPFAM" id="SSF52540">
    <property type="entry name" value="P-loop containing nucleoside triphosphate hydrolases"/>
    <property type="match status" value="1"/>
</dbReference>
<sequence>MQKIKLLAVVGPTASGKTRLAVELAKRFSGEIISADSMQIYRTMNIATAKPTVEEMAGIPHHLIDCLDPEEAFSVSDYVSLAREKIREIHGRGHLPILAGGTGLYIDSVVQHVTFSEQPEDPRLREELYRQAKKDQGKELYESLCRIDPQAAEQIHPHNFVRLVRAVEVYRLTGKTLTQHKEESRREPSPYETCMIGLNATDRQFLYDRIDLRVDLMMKAGLLEEARKVLSSKHLKTAWNAIGYKELKPYFDGAASLDECIGKIKQESRRYAKRQLTWFRRNPQIHWVYIDECGTFEDVIKNSQKYVESFFNL</sequence>
<keyword evidence="4 10" id="KW-0808">Transferase</keyword>
<evidence type="ECO:0000256" key="1">
    <source>
        <dbReference type="ARBA" id="ARBA00001946"/>
    </source>
</evidence>
<evidence type="ECO:0000256" key="6">
    <source>
        <dbReference type="ARBA" id="ARBA00022741"/>
    </source>
</evidence>
<proteinExistence type="inferred from homology"/>
<feature type="binding site" evidence="10">
    <location>
        <begin position="11"/>
        <end position="18"/>
    </location>
    <ligand>
        <name>ATP</name>
        <dbReference type="ChEBI" id="CHEBI:30616"/>
    </ligand>
</feature>
<comment type="catalytic activity">
    <reaction evidence="9 10 11">
        <text>adenosine(37) in tRNA + dimethylallyl diphosphate = N(6)-dimethylallyladenosine(37) in tRNA + diphosphate</text>
        <dbReference type="Rhea" id="RHEA:26482"/>
        <dbReference type="Rhea" id="RHEA-COMP:10162"/>
        <dbReference type="Rhea" id="RHEA-COMP:10375"/>
        <dbReference type="ChEBI" id="CHEBI:33019"/>
        <dbReference type="ChEBI" id="CHEBI:57623"/>
        <dbReference type="ChEBI" id="CHEBI:74411"/>
        <dbReference type="ChEBI" id="CHEBI:74415"/>
        <dbReference type="EC" id="2.5.1.75"/>
    </reaction>
</comment>
<dbReference type="GO" id="GO:0006400">
    <property type="term" value="P:tRNA modification"/>
    <property type="evidence" value="ECO:0007669"/>
    <property type="project" value="TreeGrafter"/>
</dbReference>
<dbReference type="Gene3D" id="3.40.50.300">
    <property type="entry name" value="P-loop containing nucleotide triphosphate hydrolases"/>
    <property type="match status" value="1"/>
</dbReference>
<dbReference type="RefSeq" id="WP_154824462.1">
    <property type="nucleotide sequence ID" value="NZ_JACRTL010000001.1"/>
</dbReference>
<evidence type="ECO:0000256" key="11">
    <source>
        <dbReference type="RuleBase" id="RU003783"/>
    </source>
</evidence>
<comment type="subunit">
    <text evidence="10">Monomer.</text>
</comment>
<comment type="similarity">
    <text evidence="3 10 13">Belongs to the IPP transferase family.</text>
</comment>
<name>A0A8J6PHT6_9FIRM</name>
<dbReference type="AlphaFoldDB" id="A0A8J6PHT6"/>
<dbReference type="InterPro" id="IPR018022">
    <property type="entry name" value="IPT"/>
</dbReference>
<evidence type="ECO:0000256" key="7">
    <source>
        <dbReference type="ARBA" id="ARBA00022840"/>
    </source>
</evidence>
<reference evidence="14" key="1">
    <citation type="submission" date="2020-08" db="EMBL/GenBank/DDBJ databases">
        <title>Genome public.</title>
        <authorList>
            <person name="Liu C."/>
            <person name="Sun Q."/>
        </authorList>
    </citation>
    <scope>NUCLEOTIDE SEQUENCE</scope>
    <source>
        <strain evidence="14">NSJ-15</strain>
    </source>
</reference>
<dbReference type="InterPro" id="IPR027417">
    <property type="entry name" value="P-loop_NTPase"/>
</dbReference>
<evidence type="ECO:0000256" key="9">
    <source>
        <dbReference type="ARBA" id="ARBA00049563"/>
    </source>
</evidence>
<keyword evidence="6 10" id="KW-0547">Nucleotide-binding</keyword>
<evidence type="ECO:0000256" key="12">
    <source>
        <dbReference type="RuleBase" id="RU003784"/>
    </source>
</evidence>
<accession>A0A8J6PHT6</accession>
<feature type="site" description="Interaction with substrate tRNA" evidence="10">
    <location>
        <position position="125"/>
    </location>
</feature>
<keyword evidence="15" id="KW-1185">Reference proteome</keyword>
<keyword evidence="5 10" id="KW-0819">tRNA processing</keyword>
<evidence type="ECO:0000256" key="2">
    <source>
        <dbReference type="ARBA" id="ARBA00003213"/>
    </source>
</evidence>
<dbReference type="EC" id="2.5.1.75" evidence="10"/>
<feature type="site" description="Interaction with substrate tRNA" evidence="10">
    <location>
        <position position="102"/>
    </location>
</feature>
<dbReference type="HAMAP" id="MF_00185">
    <property type="entry name" value="IPP_trans"/>
    <property type="match status" value="1"/>
</dbReference>
<evidence type="ECO:0000313" key="14">
    <source>
        <dbReference type="EMBL" id="MBC8610295.1"/>
    </source>
</evidence>
<evidence type="ECO:0000256" key="8">
    <source>
        <dbReference type="ARBA" id="ARBA00022842"/>
    </source>
</evidence>
<evidence type="ECO:0000256" key="3">
    <source>
        <dbReference type="ARBA" id="ARBA00005842"/>
    </source>
</evidence>
<dbReference type="PANTHER" id="PTHR11088">
    <property type="entry name" value="TRNA DIMETHYLALLYLTRANSFERASE"/>
    <property type="match status" value="1"/>
</dbReference>
<dbReference type="GO" id="GO:0052381">
    <property type="term" value="F:tRNA dimethylallyltransferase activity"/>
    <property type="evidence" value="ECO:0007669"/>
    <property type="project" value="UniProtKB-UniRule"/>
</dbReference>
<evidence type="ECO:0000256" key="5">
    <source>
        <dbReference type="ARBA" id="ARBA00022694"/>
    </source>
</evidence>
<gene>
    <name evidence="10 14" type="primary">miaA</name>
    <name evidence="14" type="ORF">H8702_04035</name>
</gene>
<keyword evidence="8 10" id="KW-0460">Magnesium</keyword>
<keyword evidence="7 10" id="KW-0067">ATP-binding</keyword>
<protein>
    <recommendedName>
        <fullName evidence="10">tRNA dimethylallyltransferase</fullName>
        <ecNumber evidence="10">2.5.1.75</ecNumber>
    </recommendedName>
    <alternativeName>
        <fullName evidence="10">Dimethylallyl diphosphate:tRNA dimethylallyltransferase</fullName>
        <shortName evidence="10">DMAPP:tRNA dimethylallyltransferase</shortName>
        <shortName evidence="10">DMATase</shortName>
    </alternativeName>
    <alternativeName>
        <fullName evidence="10">Isopentenyl-diphosphate:tRNA isopentenyltransferase</fullName>
        <shortName evidence="10">IPP transferase</shortName>
        <shortName evidence="10">IPPT</shortName>
        <shortName evidence="10">IPTase</shortName>
    </alternativeName>
</protein>
<evidence type="ECO:0000256" key="4">
    <source>
        <dbReference type="ARBA" id="ARBA00022679"/>
    </source>
</evidence>
<evidence type="ECO:0000256" key="10">
    <source>
        <dbReference type="HAMAP-Rule" id="MF_00185"/>
    </source>
</evidence>
<feature type="region of interest" description="Interaction with substrate tRNA" evidence="10">
    <location>
        <begin position="36"/>
        <end position="39"/>
    </location>
</feature>
<dbReference type="Proteomes" id="UP000632659">
    <property type="component" value="Unassembled WGS sequence"/>
</dbReference>
<comment type="caution">
    <text evidence="14">The sequence shown here is derived from an EMBL/GenBank/DDBJ whole genome shotgun (WGS) entry which is preliminary data.</text>
</comment>
<evidence type="ECO:0000313" key="15">
    <source>
        <dbReference type="Proteomes" id="UP000632659"/>
    </source>
</evidence>
<dbReference type="PANTHER" id="PTHR11088:SF60">
    <property type="entry name" value="TRNA DIMETHYLALLYLTRANSFERASE"/>
    <property type="match status" value="1"/>
</dbReference>
<dbReference type="Gene3D" id="1.10.20.140">
    <property type="match status" value="1"/>
</dbReference>
<dbReference type="Pfam" id="PF01715">
    <property type="entry name" value="IPPT"/>
    <property type="match status" value="1"/>
</dbReference>
<dbReference type="InterPro" id="IPR039657">
    <property type="entry name" value="Dimethylallyltransferase"/>
</dbReference>
<dbReference type="EMBL" id="JACRTL010000001">
    <property type="protein sequence ID" value="MBC8610295.1"/>
    <property type="molecule type" value="Genomic_DNA"/>
</dbReference>
<comment type="caution">
    <text evidence="10">Lacks conserved residue(s) required for the propagation of feature annotation.</text>
</comment>